<keyword evidence="6" id="KW-0472">Membrane</keyword>
<evidence type="ECO:0000256" key="5">
    <source>
        <dbReference type="PROSITE-ProRule" id="PRU00339"/>
    </source>
</evidence>
<evidence type="ECO:0000256" key="2">
    <source>
        <dbReference type="ARBA" id="ARBA00012438"/>
    </source>
</evidence>
<dbReference type="InterPro" id="IPR001789">
    <property type="entry name" value="Sig_transdc_resp-reg_receiver"/>
</dbReference>
<dbReference type="Gene3D" id="3.40.50.2300">
    <property type="match status" value="1"/>
</dbReference>
<keyword evidence="3 4" id="KW-0597">Phosphoprotein</keyword>
<comment type="catalytic activity">
    <reaction evidence="1">
        <text>ATP + protein L-histidine = ADP + protein N-phospho-L-histidine.</text>
        <dbReference type="EC" id="2.7.13.3"/>
    </reaction>
</comment>
<feature type="transmembrane region" description="Helical" evidence="6">
    <location>
        <begin position="308"/>
        <end position="328"/>
    </location>
</feature>
<dbReference type="SUPFAM" id="SSF52172">
    <property type="entry name" value="CheY-like"/>
    <property type="match status" value="1"/>
</dbReference>
<dbReference type="CDD" id="cd17546">
    <property type="entry name" value="REC_hyHK_CKI1_RcsC-like"/>
    <property type="match status" value="1"/>
</dbReference>
<dbReference type="Gene3D" id="1.10.287.130">
    <property type="match status" value="1"/>
</dbReference>
<dbReference type="Proteomes" id="UP000798602">
    <property type="component" value="Unassembled WGS sequence"/>
</dbReference>
<keyword evidence="5" id="KW-0802">TPR repeat</keyword>
<dbReference type="RefSeq" id="WP_166537655.1">
    <property type="nucleotide sequence ID" value="NZ_JAABLM010000015.1"/>
</dbReference>
<dbReference type="SUPFAM" id="SSF48452">
    <property type="entry name" value="TPR-like"/>
    <property type="match status" value="2"/>
</dbReference>
<dbReference type="PROSITE" id="PS50110">
    <property type="entry name" value="RESPONSE_REGULATORY"/>
    <property type="match status" value="1"/>
</dbReference>
<keyword evidence="6" id="KW-0812">Transmembrane</keyword>
<keyword evidence="6" id="KW-1133">Transmembrane helix</keyword>
<feature type="repeat" description="TPR" evidence="5">
    <location>
        <begin position="70"/>
        <end position="103"/>
    </location>
</feature>
<dbReference type="Pfam" id="PF02518">
    <property type="entry name" value="HATPase_c"/>
    <property type="match status" value="1"/>
</dbReference>
<evidence type="ECO:0000256" key="4">
    <source>
        <dbReference type="PROSITE-ProRule" id="PRU00169"/>
    </source>
</evidence>
<dbReference type="SMART" id="SM00387">
    <property type="entry name" value="HATPase_c"/>
    <property type="match status" value="1"/>
</dbReference>
<dbReference type="Gene3D" id="3.30.565.10">
    <property type="entry name" value="Histidine kinase-like ATPase, C-terminal domain"/>
    <property type="match status" value="1"/>
</dbReference>
<dbReference type="SMART" id="SM00388">
    <property type="entry name" value="HisKA"/>
    <property type="match status" value="1"/>
</dbReference>
<dbReference type="PROSITE" id="PS50005">
    <property type="entry name" value="TPR"/>
    <property type="match status" value="1"/>
</dbReference>
<dbReference type="InterPro" id="IPR036097">
    <property type="entry name" value="HisK_dim/P_sf"/>
</dbReference>
<dbReference type="InterPro" id="IPR011990">
    <property type="entry name" value="TPR-like_helical_dom_sf"/>
</dbReference>
<dbReference type="InterPro" id="IPR003661">
    <property type="entry name" value="HisK_dim/P_dom"/>
</dbReference>
<evidence type="ECO:0000256" key="1">
    <source>
        <dbReference type="ARBA" id="ARBA00000085"/>
    </source>
</evidence>
<dbReference type="InterPro" id="IPR011006">
    <property type="entry name" value="CheY-like_superfamily"/>
</dbReference>
<evidence type="ECO:0000256" key="3">
    <source>
        <dbReference type="ARBA" id="ARBA00022553"/>
    </source>
</evidence>
<dbReference type="CDD" id="cd00082">
    <property type="entry name" value="HisKA"/>
    <property type="match status" value="1"/>
</dbReference>
<dbReference type="EMBL" id="JAABLM010000015">
    <property type="protein sequence ID" value="NBL65829.1"/>
    <property type="molecule type" value="Genomic_DNA"/>
</dbReference>
<feature type="domain" description="Response regulatory" evidence="8">
    <location>
        <begin position="612"/>
        <end position="726"/>
    </location>
</feature>
<accession>A0ABW9ZAW0</accession>
<dbReference type="InterPro" id="IPR004358">
    <property type="entry name" value="Sig_transdc_His_kin-like_C"/>
</dbReference>
<dbReference type="Pfam" id="PF00512">
    <property type="entry name" value="HisKA"/>
    <property type="match status" value="1"/>
</dbReference>
<reference evidence="10" key="1">
    <citation type="submission" date="2020-01" db="EMBL/GenBank/DDBJ databases">
        <title>Sphingomonas sp. strain CSW-10.</title>
        <authorList>
            <person name="Chen W.-M."/>
        </authorList>
    </citation>
    <scope>NUCLEOTIDE SEQUENCE [LARGE SCALE GENOMIC DNA]</scope>
    <source>
        <strain evidence="10">NST-5</strain>
    </source>
</reference>
<dbReference type="InterPro" id="IPR003594">
    <property type="entry name" value="HATPase_dom"/>
</dbReference>
<evidence type="ECO:0000256" key="6">
    <source>
        <dbReference type="SAM" id="Phobius"/>
    </source>
</evidence>
<dbReference type="EC" id="2.7.13.3" evidence="2"/>
<dbReference type="PRINTS" id="PR00344">
    <property type="entry name" value="BCTRLSENSOR"/>
</dbReference>
<dbReference type="SMART" id="SM00448">
    <property type="entry name" value="REC"/>
    <property type="match status" value="1"/>
</dbReference>
<organism evidence="9 10">
    <name type="scientific">Flavobacterium ichthyis</name>
    <dbReference type="NCBI Taxonomy" id="2698827"/>
    <lineage>
        <taxon>Bacteria</taxon>
        <taxon>Pseudomonadati</taxon>
        <taxon>Bacteroidota</taxon>
        <taxon>Flavobacteriia</taxon>
        <taxon>Flavobacteriales</taxon>
        <taxon>Flavobacteriaceae</taxon>
        <taxon>Flavobacterium</taxon>
    </lineage>
</organism>
<dbReference type="PANTHER" id="PTHR45339">
    <property type="entry name" value="HYBRID SIGNAL TRANSDUCTION HISTIDINE KINASE J"/>
    <property type="match status" value="1"/>
</dbReference>
<gene>
    <name evidence="9" type="ORF">GV828_11515</name>
</gene>
<comment type="caution">
    <text evidence="9">The sequence shown here is derived from an EMBL/GenBank/DDBJ whole genome shotgun (WGS) entry which is preliminary data.</text>
</comment>
<proteinExistence type="predicted"/>
<dbReference type="SMART" id="SM00028">
    <property type="entry name" value="TPR"/>
    <property type="match status" value="3"/>
</dbReference>
<name>A0ABW9ZAW0_9FLAO</name>
<dbReference type="Pfam" id="PF00072">
    <property type="entry name" value="Response_reg"/>
    <property type="match status" value="1"/>
</dbReference>
<protein>
    <recommendedName>
        <fullName evidence="2">histidine kinase</fullName>
        <ecNumber evidence="2">2.7.13.3</ecNumber>
    </recommendedName>
</protein>
<dbReference type="Gene3D" id="1.25.40.10">
    <property type="entry name" value="Tetratricopeptide repeat domain"/>
    <property type="match status" value="1"/>
</dbReference>
<dbReference type="PROSITE" id="PS50109">
    <property type="entry name" value="HIS_KIN"/>
    <property type="match status" value="1"/>
</dbReference>
<dbReference type="SUPFAM" id="SSF47384">
    <property type="entry name" value="Homodimeric domain of signal transducing histidine kinase"/>
    <property type="match status" value="1"/>
</dbReference>
<sequence length="730" mass="84144">MFPNRMIFLLIFFFTTAFTQKENVAVREEVYALITEADYLLEKSKISESLEVSKKALTLAYRNNHDDYVAMAYNIIAGCHESLSDSDKALQYYNKALYFAESSQNEQILDWINNNIGNIYNFDKKEYRKSIKYYQKSLAISEKYRDTTSIIYTKLNLAWAYFNLKKTNLGFENLQFIEQNIDKHGDDIAKVNYYTLKGIYYSQINNPGKANENFDIAISLGKKLPDLAPLAEAYEAYSSHLYETKNFQKAYLLNDQFIQLKQNLFDKELRHNAQHSSMKIELDETKREILKIEAENLLKDKNMAHARIIIILGLLIIIILSILIHNFYNNHLYRENVNLELIEQNAKLTLAKTAAEQASKIKSQLISKVSHELRTPLYGMVGIADMLLEDYPQLAENSSINSLKFSGRYLLFLINDLLQISQIEEHKENISYQAFNLYEQIERCQTTLHFYVLSSNNKIEIDCDPEIPEIMMADKCKLSQILINILHNSLKFTQNGNILIKARILKVDGKNIWIEFTIKDSGCGIEEENLQTVFDEFIQIDRRDGGYKGIGLGLTLVKRLVTMMGGTVSIDSNKNVGTTIKFSFPFLNDAQMVNDYINSIEVNLGISPKTYKILVVEDNKINQLVTRKNVEKNGHLCHVVDDGYAAIDKLKHENFDLILMDINMPMLNGFDTTKLIREIDQKIPIVALTAYNREEVYHQAIHVGMNDVIIKPFDPKQFFDTIHNYIAIAS</sequence>
<dbReference type="InterPro" id="IPR019734">
    <property type="entry name" value="TPR_rpt"/>
</dbReference>
<dbReference type="InterPro" id="IPR036890">
    <property type="entry name" value="HATPase_C_sf"/>
</dbReference>
<evidence type="ECO:0000259" key="8">
    <source>
        <dbReference type="PROSITE" id="PS50110"/>
    </source>
</evidence>
<evidence type="ECO:0000259" key="7">
    <source>
        <dbReference type="PROSITE" id="PS50109"/>
    </source>
</evidence>
<dbReference type="PANTHER" id="PTHR45339:SF5">
    <property type="entry name" value="HISTIDINE KINASE"/>
    <property type="match status" value="1"/>
</dbReference>
<feature type="domain" description="Histidine kinase" evidence="7">
    <location>
        <begin position="368"/>
        <end position="588"/>
    </location>
</feature>
<evidence type="ECO:0000313" key="10">
    <source>
        <dbReference type="Proteomes" id="UP000798602"/>
    </source>
</evidence>
<evidence type="ECO:0000313" key="9">
    <source>
        <dbReference type="EMBL" id="NBL65829.1"/>
    </source>
</evidence>
<dbReference type="SUPFAM" id="SSF55874">
    <property type="entry name" value="ATPase domain of HSP90 chaperone/DNA topoisomerase II/histidine kinase"/>
    <property type="match status" value="1"/>
</dbReference>
<dbReference type="InterPro" id="IPR005467">
    <property type="entry name" value="His_kinase_dom"/>
</dbReference>
<feature type="modified residue" description="4-aspartylphosphate" evidence="4">
    <location>
        <position position="661"/>
    </location>
</feature>
<keyword evidence="10" id="KW-1185">Reference proteome</keyword>